<organism evidence="4 5">
    <name type="scientific">Mucuna pruriens</name>
    <name type="common">Velvet bean</name>
    <name type="synonym">Dolichos pruriens</name>
    <dbReference type="NCBI Taxonomy" id="157652"/>
    <lineage>
        <taxon>Eukaryota</taxon>
        <taxon>Viridiplantae</taxon>
        <taxon>Streptophyta</taxon>
        <taxon>Embryophyta</taxon>
        <taxon>Tracheophyta</taxon>
        <taxon>Spermatophyta</taxon>
        <taxon>Magnoliopsida</taxon>
        <taxon>eudicotyledons</taxon>
        <taxon>Gunneridae</taxon>
        <taxon>Pentapetalae</taxon>
        <taxon>rosids</taxon>
        <taxon>fabids</taxon>
        <taxon>Fabales</taxon>
        <taxon>Fabaceae</taxon>
        <taxon>Papilionoideae</taxon>
        <taxon>50 kb inversion clade</taxon>
        <taxon>NPAAA clade</taxon>
        <taxon>indigoferoid/millettioid clade</taxon>
        <taxon>Phaseoleae</taxon>
        <taxon>Mucuna</taxon>
    </lineage>
</organism>
<dbReference type="OrthoDB" id="1885938at2759"/>
<sequence>MVPKSEGIRILSSGVSVIETIRSPCSLELEDMDCIGNSSESGSGVCVAQSVENGVLGGDGRCCKQASPPRSGGSRNTSPMGRAGSRNTSPSRQKVVKTKPRGLDEETLATFGKAVHADVQMEDNIWAMLPEDLLHEILARVPPFLIFRLRLCAITWSLSPYILEEHADSAVFGLQLATENLWAFWLVGSSGGLVCFSGHDGLTFKTLVCNPLTQTWRALPGMHYNHQRQLILVVDRVDRSFKVIATSDIYGDKSLPTEVYDSKTDSWTVHQIMPAVNLCSSKMAYCDSRLYLETLSPLGLMMYRLDTGHWEHIPAKFPRSLLDGYLVAGTQKRLFLVGRVGLYSTLQSMRIWELDHTKITWVEISRMPPKYFRALLRLSAERFECFGQDNLICFTSWNQGKGLLYDVDKKIWSWIGGCALQTYNNQVCFYEPSCMIDACLLANPCLLPGTACELHSNRSWAPTLELMWLEKLFLISARVININTRQVEGIKLVTPN</sequence>
<dbReference type="FunFam" id="2.120.10.80:FF:000046">
    <property type="entry name" value="F-box/kelch-repeat protein At5g15710"/>
    <property type="match status" value="1"/>
</dbReference>
<feature type="compositionally biased region" description="Polar residues" evidence="1">
    <location>
        <begin position="73"/>
        <end position="92"/>
    </location>
</feature>
<dbReference type="Gene3D" id="2.120.10.80">
    <property type="entry name" value="Kelch-type beta propeller"/>
    <property type="match status" value="1"/>
</dbReference>
<dbReference type="PANTHER" id="PTHR31672">
    <property type="entry name" value="BNACNNG10540D PROTEIN"/>
    <property type="match status" value="1"/>
</dbReference>
<dbReference type="EMBL" id="QJKJ01010895">
    <property type="protein sequence ID" value="RDX72449.1"/>
    <property type="molecule type" value="Genomic_DNA"/>
</dbReference>
<dbReference type="InterPro" id="IPR050796">
    <property type="entry name" value="SCF_F-box_component"/>
</dbReference>
<dbReference type="InterPro" id="IPR005174">
    <property type="entry name" value="KIB1-4_b-propeller"/>
</dbReference>
<feature type="domain" description="F-box" evidence="2">
    <location>
        <begin position="127"/>
        <end position="156"/>
    </location>
</feature>
<dbReference type="STRING" id="157652.A0A371F2C8"/>
<evidence type="ECO:0000256" key="1">
    <source>
        <dbReference type="SAM" id="MobiDB-lite"/>
    </source>
</evidence>
<dbReference type="AlphaFoldDB" id="A0A371F2C8"/>
<feature type="region of interest" description="Disordered" evidence="1">
    <location>
        <begin position="59"/>
        <end position="101"/>
    </location>
</feature>
<evidence type="ECO:0000259" key="3">
    <source>
        <dbReference type="Pfam" id="PF03478"/>
    </source>
</evidence>
<dbReference type="InterPro" id="IPR001810">
    <property type="entry name" value="F-box_dom"/>
</dbReference>
<proteinExistence type="predicted"/>
<dbReference type="Pfam" id="PF00646">
    <property type="entry name" value="F-box"/>
    <property type="match status" value="1"/>
</dbReference>
<dbReference type="Proteomes" id="UP000257109">
    <property type="component" value="Unassembled WGS sequence"/>
</dbReference>
<dbReference type="SUPFAM" id="SSF117281">
    <property type="entry name" value="Kelch motif"/>
    <property type="match status" value="1"/>
</dbReference>
<dbReference type="InterPro" id="IPR015915">
    <property type="entry name" value="Kelch-typ_b-propeller"/>
</dbReference>
<feature type="domain" description="KIB1-4 beta-propeller" evidence="3">
    <location>
        <begin position="186"/>
        <end position="370"/>
    </location>
</feature>
<dbReference type="PANTHER" id="PTHR31672:SF2">
    <property type="entry name" value="F-BOX DOMAIN-CONTAINING PROTEIN"/>
    <property type="match status" value="1"/>
</dbReference>
<evidence type="ECO:0000313" key="4">
    <source>
        <dbReference type="EMBL" id="RDX72449.1"/>
    </source>
</evidence>
<accession>A0A371F2C8</accession>
<gene>
    <name evidence="4" type="ORF">CR513_48067</name>
</gene>
<evidence type="ECO:0000313" key="5">
    <source>
        <dbReference type="Proteomes" id="UP000257109"/>
    </source>
</evidence>
<name>A0A371F2C8_MUCPR</name>
<comment type="caution">
    <text evidence="4">The sequence shown here is derived from an EMBL/GenBank/DDBJ whole genome shotgun (WGS) entry which is preliminary data.</text>
</comment>
<dbReference type="Pfam" id="PF03478">
    <property type="entry name" value="Beta-prop_KIB1-4"/>
    <property type="match status" value="1"/>
</dbReference>
<evidence type="ECO:0000259" key="2">
    <source>
        <dbReference type="Pfam" id="PF00646"/>
    </source>
</evidence>
<reference evidence="4" key="1">
    <citation type="submission" date="2018-05" db="EMBL/GenBank/DDBJ databases">
        <title>Draft genome of Mucuna pruriens seed.</title>
        <authorList>
            <person name="Nnadi N.E."/>
            <person name="Vos R."/>
            <person name="Hasami M.H."/>
            <person name="Devisetty U.K."/>
            <person name="Aguiy J.C."/>
        </authorList>
    </citation>
    <scope>NUCLEOTIDE SEQUENCE [LARGE SCALE GENOMIC DNA]</scope>
    <source>
        <strain evidence="4">JCA_2017</strain>
    </source>
</reference>
<protein>
    <submittedName>
        <fullName evidence="4">F-box/kelch-repeat protein</fullName>
    </submittedName>
</protein>
<feature type="non-terminal residue" evidence="4">
    <location>
        <position position="1"/>
    </location>
</feature>
<keyword evidence="5" id="KW-1185">Reference proteome</keyword>